<dbReference type="Proteomes" id="UP001168990">
    <property type="component" value="Unassembled WGS sequence"/>
</dbReference>
<proteinExistence type="predicted"/>
<gene>
    <name evidence="2" type="ORF">PV328_001584</name>
</gene>
<feature type="compositionally biased region" description="Basic residues" evidence="1">
    <location>
        <begin position="106"/>
        <end position="115"/>
    </location>
</feature>
<evidence type="ECO:0000313" key="2">
    <source>
        <dbReference type="EMBL" id="KAK0177543.1"/>
    </source>
</evidence>
<keyword evidence="3" id="KW-1185">Reference proteome</keyword>
<feature type="region of interest" description="Disordered" evidence="1">
    <location>
        <begin position="106"/>
        <end position="127"/>
    </location>
</feature>
<feature type="compositionally biased region" description="Basic and acidic residues" evidence="1">
    <location>
        <begin position="116"/>
        <end position="127"/>
    </location>
</feature>
<dbReference type="EMBL" id="JAQQBS010000001">
    <property type="protein sequence ID" value="KAK0177543.1"/>
    <property type="molecule type" value="Genomic_DNA"/>
</dbReference>
<evidence type="ECO:0000256" key="1">
    <source>
        <dbReference type="SAM" id="MobiDB-lite"/>
    </source>
</evidence>
<name>A0AA39FXI2_9HYME</name>
<evidence type="ECO:0000313" key="3">
    <source>
        <dbReference type="Proteomes" id="UP001168990"/>
    </source>
</evidence>
<comment type="caution">
    <text evidence="2">The sequence shown here is derived from an EMBL/GenBank/DDBJ whole genome shotgun (WGS) entry which is preliminary data.</text>
</comment>
<dbReference type="AlphaFoldDB" id="A0AA39FXI2"/>
<protein>
    <submittedName>
        <fullName evidence="2">Uncharacterized protein</fullName>
    </submittedName>
</protein>
<reference evidence="2" key="1">
    <citation type="journal article" date="2023" name="bioRxiv">
        <title>Scaffold-level genome assemblies of two parasitoid biocontrol wasps reveal the parthenogenesis mechanism and an associated novel virus.</title>
        <authorList>
            <person name="Inwood S."/>
            <person name="Skelly J."/>
            <person name="Guhlin J."/>
            <person name="Harrop T."/>
            <person name="Goldson S."/>
            <person name="Dearden P."/>
        </authorList>
    </citation>
    <scope>NUCLEOTIDE SEQUENCE</scope>
    <source>
        <strain evidence="2">Irish</strain>
        <tissue evidence="2">Whole body</tissue>
    </source>
</reference>
<sequence length="127" mass="14704">MTLTEISIPECKSIIKCEVSSGSSKCSFTRRTLIETLNSAYNRYRTKPHNGTSTIKLDDDSFSLVFPCDFRHVKNKRRKILNISRKAAVIISSMCKNDLIQQSKKKIEKRKKLTHKQSEKKIEIKKK</sequence>
<organism evidence="2 3">
    <name type="scientific">Microctonus aethiopoides</name>
    <dbReference type="NCBI Taxonomy" id="144406"/>
    <lineage>
        <taxon>Eukaryota</taxon>
        <taxon>Metazoa</taxon>
        <taxon>Ecdysozoa</taxon>
        <taxon>Arthropoda</taxon>
        <taxon>Hexapoda</taxon>
        <taxon>Insecta</taxon>
        <taxon>Pterygota</taxon>
        <taxon>Neoptera</taxon>
        <taxon>Endopterygota</taxon>
        <taxon>Hymenoptera</taxon>
        <taxon>Apocrita</taxon>
        <taxon>Ichneumonoidea</taxon>
        <taxon>Braconidae</taxon>
        <taxon>Euphorinae</taxon>
        <taxon>Microctonus</taxon>
    </lineage>
</organism>
<reference evidence="2" key="2">
    <citation type="submission" date="2023-03" db="EMBL/GenBank/DDBJ databases">
        <authorList>
            <person name="Inwood S.N."/>
            <person name="Skelly J.G."/>
            <person name="Guhlin J."/>
            <person name="Harrop T.W.R."/>
            <person name="Goldson S.G."/>
            <person name="Dearden P.K."/>
        </authorList>
    </citation>
    <scope>NUCLEOTIDE SEQUENCE</scope>
    <source>
        <strain evidence="2">Irish</strain>
        <tissue evidence="2">Whole body</tissue>
    </source>
</reference>
<accession>A0AA39FXI2</accession>